<dbReference type="RefSeq" id="WP_367843190.1">
    <property type="nucleotide sequence ID" value="NZ_JBFOHL010000001.1"/>
</dbReference>
<keyword evidence="2" id="KW-0812">Transmembrane</keyword>
<dbReference type="Proteomes" id="UP001556170">
    <property type="component" value="Unassembled WGS sequence"/>
</dbReference>
<dbReference type="Pfam" id="PF05569">
    <property type="entry name" value="Peptidase_M56"/>
    <property type="match status" value="1"/>
</dbReference>
<feature type="transmembrane region" description="Helical" evidence="2">
    <location>
        <begin position="129"/>
        <end position="149"/>
    </location>
</feature>
<feature type="transmembrane region" description="Helical" evidence="2">
    <location>
        <begin position="15"/>
        <end position="33"/>
    </location>
</feature>
<dbReference type="PANTHER" id="PTHR34978">
    <property type="entry name" value="POSSIBLE SENSOR-TRANSDUCER PROTEIN BLAR"/>
    <property type="match status" value="1"/>
</dbReference>
<keyword evidence="5" id="KW-1185">Reference proteome</keyword>
<dbReference type="PANTHER" id="PTHR34978:SF3">
    <property type="entry name" value="SLR0241 PROTEIN"/>
    <property type="match status" value="1"/>
</dbReference>
<feature type="transmembrane region" description="Helical" evidence="2">
    <location>
        <begin position="330"/>
        <end position="350"/>
    </location>
</feature>
<feature type="region of interest" description="Disordered" evidence="1">
    <location>
        <begin position="546"/>
        <end position="566"/>
    </location>
</feature>
<evidence type="ECO:0000259" key="3">
    <source>
        <dbReference type="Pfam" id="PF05569"/>
    </source>
</evidence>
<protein>
    <submittedName>
        <fullName evidence="4">M56 family metallopeptidase</fullName>
    </submittedName>
</protein>
<keyword evidence="2" id="KW-1133">Transmembrane helix</keyword>
<dbReference type="InterPro" id="IPR052173">
    <property type="entry name" value="Beta-lactam_resp_regulator"/>
</dbReference>
<organism evidence="4 5">
    <name type="scientific">Rhodanobacter geophilus</name>
    <dbReference type="NCBI Taxonomy" id="3162488"/>
    <lineage>
        <taxon>Bacteria</taxon>
        <taxon>Pseudomonadati</taxon>
        <taxon>Pseudomonadota</taxon>
        <taxon>Gammaproteobacteria</taxon>
        <taxon>Lysobacterales</taxon>
        <taxon>Rhodanobacteraceae</taxon>
        <taxon>Rhodanobacter</taxon>
    </lineage>
</organism>
<name>A0ABV3QKS9_9GAMM</name>
<gene>
    <name evidence="4" type="ORF">ABQJ56_01355</name>
</gene>
<feature type="domain" description="Peptidase M56" evidence="3">
    <location>
        <begin position="18"/>
        <end position="320"/>
    </location>
</feature>
<feature type="transmembrane region" description="Helical" evidence="2">
    <location>
        <begin position="45"/>
        <end position="64"/>
    </location>
</feature>
<proteinExistence type="predicted"/>
<reference evidence="4 5" key="1">
    <citation type="submission" date="2024-06" db="EMBL/GenBank/DDBJ databases">
        <authorList>
            <person name="Woo H."/>
        </authorList>
    </citation>
    <scope>NUCLEOTIDE SEQUENCE [LARGE SCALE GENOMIC DNA]</scope>
    <source>
        <strain evidence="4 5">S2-g</strain>
    </source>
</reference>
<keyword evidence="2" id="KW-0472">Membrane</keyword>
<dbReference type="InterPro" id="IPR008756">
    <property type="entry name" value="Peptidase_M56"/>
</dbReference>
<feature type="compositionally biased region" description="Pro residues" evidence="1">
    <location>
        <begin position="369"/>
        <end position="408"/>
    </location>
</feature>
<evidence type="ECO:0000256" key="1">
    <source>
        <dbReference type="SAM" id="MobiDB-lite"/>
    </source>
</evidence>
<evidence type="ECO:0000313" key="5">
    <source>
        <dbReference type="Proteomes" id="UP001556170"/>
    </source>
</evidence>
<evidence type="ECO:0000256" key="2">
    <source>
        <dbReference type="SAM" id="Phobius"/>
    </source>
</evidence>
<feature type="region of interest" description="Disordered" evidence="1">
    <location>
        <begin position="362"/>
        <end position="409"/>
    </location>
</feature>
<accession>A0ABV3QKS9</accession>
<sequence>MATLDHLSALLLERLAWTSLQAALLVGAVALLIRILPRLPAAARCALWWLVGLQALLGLCWQAPIRLPLLAPASAVAIPAAATAQRYGSAADMAPASLIVANASHADAAPAPAVTVSGDTVPGGLATHWRTSLVAAWLILLLAQLPALIREYIRAHRLRHAARAATDAELSKRCARQARMLGLRRTPVVRVSPRISSPQVSGGWRPVVLWPAHATLGSEEAALALAHELAHVKRGDLLLGWIPALAARLFCFHPLLRWAMREYALNREAACDAQAIELQRAAPQDYGRLLLQLGVVHPLHAGLAGASPSFHNLKRRLTMLQQTPAAMPRVCGWLLVALVALIGVLPYRVVAGDHATTVATPASASSIALPPPPPPPPPAPPAPPEPDAATAPLPPPPPPAPPLPPPAPNFGFHASSVNIDIESRMQHGFALFDGSHLTIRGTEADAAAIKHLPKTGGPLLWLRRGDKTYVIRDMAAIERAKQIWLPLATLSQQQMGLAAKQRAAAMQDADIARHSAALARAQAELARSQASLAAARASLEADAQARGTDAQKAAADSARQEAEAQQQAIQAQRLAIDARQAEIQAHARQHQRDLDAQQAALEKQQAILDKQEQAVTRKADGDMDRLIDETLAKDSKPR</sequence>
<evidence type="ECO:0000313" key="4">
    <source>
        <dbReference type="EMBL" id="MEW9622881.1"/>
    </source>
</evidence>
<dbReference type="EMBL" id="JBFOHL010000001">
    <property type="protein sequence ID" value="MEW9622881.1"/>
    <property type="molecule type" value="Genomic_DNA"/>
</dbReference>
<comment type="caution">
    <text evidence="4">The sequence shown here is derived from an EMBL/GenBank/DDBJ whole genome shotgun (WGS) entry which is preliminary data.</text>
</comment>
<feature type="region of interest" description="Disordered" evidence="1">
    <location>
        <begin position="612"/>
        <end position="638"/>
    </location>
</feature>
<dbReference type="CDD" id="cd07341">
    <property type="entry name" value="M56_BlaR1_MecR1_like"/>
    <property type="match status" value="1"/>
</dbReference>